<keyword evidence="2" id="KW-1185">Reference proteome</keyword>
<proteinExistence type="predicted"/>
<dbReference type="AlphaFoldDB" id="A0AAV4QG80"/>
<evidence type="ECO:0000313" key="2">
    <source>
        <dbReference type="Proteomes" id="UP001054837"/>
    </source>
</evidence>
<dbReference type="Proteomes" id="UP001054837">
    <property type="component" value="Unassembled WGS sequence"/>
</dbReference>
<comment type="caution">
    <text evidence="1">The sequence shown here is derived from an EMBL/GenBank/DDBJ whole genome shotgun (WGS) entry which is preliminary data.</text>
</comment>
<dbReference type="EMBL" id="BPLQ01004289">
    <property type="protein sequence ID" value="GIY07040.1"/>
    <property type="molecule type" value="Genomic_DNA"/>
</dbReference>
<accession>A0AAV4QG80</accession>
<reference evidence="1 2" key="1">
    <citation type="submission" date="2021-06" db="EMBL/GenBank/DDBJ databases">
        <title>Caerostris darwini draft genome.</title>
        <authorList>
            <person name="Kono N."/>
            <person name="Arakawa K."/>
        </authorList>
    </citation>
    <scope>NUCLEOTIDE SEQUENCE [LARGE SCALE GENOMIC DNA]</scope>
</reference>
<organism evidence="1 2">
    <name type="scientific">Caerostris darwini</name>
    <dbReference type="NCBI Taxonomy" id="1538125"/>
    <lineage>
        <taxon>Eukaryota</taxon>
        <taxon>Metazoa</taxon>
        <taxon>Ecdysozoa</taxon>
        <taxon>Arthropoda</taxon>
        <taxon>Chelicerata</taxon>
        <taxon>Arachnida</taxon>
        <taxon>Araneae</taxon>
        <taxon>Araneomorphae</taxon>
        <taxon>Entelegynae</taxon>
        <taxon>Araneoidea</taxon>
        <taxon>Araneidae</taxon>
        <taxon>Caerostris</taxon>
    </lineage>
</organism>
<sequence length="109" mass="12944">MHRYKHTYPPKRRKKSTELFHQNSSKHYAPQMFESQITFEFVLSCIRNENNFNDTFFFFCQTNSDLPKRRSNMLSFAGAVRGNEPGTEQPSYPSLRLFEIRMFHLSIVG</sequence>
<protein>
    <submittedName>
        <fullName evidence="1">Uncharacterized protein</fullName>
    </submittedName>
</protein>
<gene>
    <name evidence="1" type="ORF">CDAR_266601</name>
</gene>
<name>A0AAV4QG80_9ARAC</name>
<evidence type="ECO:0000313" key="1">
    <source>
        <dbReference type="EMBL" id="GIY07040.1"/>
    </source>
</evidence>